<evidence type="ECO:0000313" key="2">
    <source>
        <dbReference type="Proteomes" id="UP000188613"/>
    </source>
</evidence>
<accession>A0A1V2A981</accession>
<gene>
    <name evidence="1" type="ORF">BTO28_07600</name>
</gene>
<reference evidence="1 2" key="1">
    <citation type="submission" date="2016-12" db="EMBL/GenBank/DDBJ databases">
        <title>Domibacillus sp. SAB 38T whole genome sequencing.</title>
        <authorList>
            <person name="Verma A."/>
            <person name="Ojha A.K."/>
            <person name="Krishnamurthi S."/>
        </authorList>
    </citation>
    <scope>NUCLEOTIDE SEQUENCE [LARGE SCALE GENOMIC DNA]</scope>
    <source>
        <strain evidence="1 2">SAB 38</strain>
    </source>
</reference>
<dbReference type="AlphaFoldDB" id="A0A1V2A981"/>
<dbReference type="RefSeq" id="WP_076764943.1">
    <property type="nucleotide sequence ID" value="NZ_MSFI01000010.1"/>
</dbReference>
<organism evidence="1 2">
    <name type="scientific">Domibacillus epiphyticus</name>
    <dbReference type="NCBI Taxonomy" id="1714355"/>
    <lineage>
        <taxon>Bacteria</taxon>
        <taxon>Bacillati</taxon>
        <taxon>Bacillota</taxon>
        <taxon>Bacilli</taxon>
        <taxon>Bacillales</taxon>
        <taxon>Bacillaceae</taxon>
        <taxon>Domibacillus</taxon>
    </lineage>
</organism>
<dbReference type="STRING" id="1714355.BTO28_07600"/>
<name>A0A1V2A981_9BACI</name>
<proteinExistence type="predicted"/>
<sequence length="104" mass="11924">MASKRSSISNFDKFSSREDLQNKISIGESGNSDVDVNVDVKVDTMPIAFAMLCSLWAAKQLSDEDFELAVRKLEDLTGKKTNKRFFSDNDITNVRLFEKRRTRR</sequence>
<keyword evidence="2" id="KW-1185">Reference proteome</keyword>
<comment type="caution">
    <text evidence="1">The sequence shown here is derived from an EMBL/GenBank/DDBJ whole genome shotgun (WGS) entry which is preliminary data.</text>
</comment>
<dbReference type="Proteomes" id="UP000188613">
    <property type="component" value="Unassembled WGS sequence"/>
</dbReference>
<dbReference type="OrthoDB" id="2881225at2"/>
<protein>
    <submittedName>
        <fullName evidence="1">Uncharacterized protein</fullName>
    </submittedName>
</protein>
<evidence type="ECO:0000313" key="1">
    <source>
        <dbReference type="EMBL" id="OMP67374.1"/>
    </source>
</evidence>
<dbReference type="EMBL" id="MSFI01000010">
    <property type="protein sequence ID" value="OMP67374.1"/>
    <property type="molecule type" value="Genomic_DNA"/>
</dbReference>